<dbReference type="InterPro" id="IPR029045">
    <property type="entry name" value="ClpP/crotonase-like_dom_sf"/>
</dbReference>
<evidence type="ECO:0000256" key="9">
    <source>
        <dbReference type="ARBA" id="ARBA00023235"/>
    </source>
</evidence>
<reference evidence="17 18" key="1">
    <citation type="submission" date="2020-11" db="EMBL/GenBank/DDBJ databases">
        <authorList>
            <person name="Wallbank WR R."/>
            <person name="Pardo Diaz C."/>
            <person name="Kozak K."/>
            <person name="Martin S."/>
            <person name="Jiggins C."/>
            <person name="Moest M."/>
            <person name="Warren A I."/>
            <person name="Generalovic N T."/>
            <person name="Byers J.R.P. K."/>
            <person name="Montejo-Kovacevich G."/>
            <person name="Yen C E."/>
        </authorList>
    </citation>
    <scope>NUCLEOTIDE SEQUENCE [LARGE SCALE GENOMIC DNA]</scope>
</reference>
<dbReference type="PANTHER" id="PTHR11941:SF45">
    <property type="entry name" value="ENOYL-COA DELTA ISOMERASE 1, MITOCHONDRIAL"/>
    <property type="match status" value="1"/>
</dbReference>
<comment type="function">
    <text evidence="14">Key enzyme of fatty acid beta-oxidation. Able to isomerize both 3-cis (3Z) and 3-trans (3E) double bonds into the 2-trans (2E) form in a range of enoyl-CoA species, with a preference for (3Z)-enoyl-CoAs over (3E)-enoyl-CoAs. The catalytic efficiency of this enzyme is not affected by the fatty acyl chain length.</text>
</comment>
<organism evidence="17 18">
    <name type="scientific">Hermetia illucens</name>
    <name type="common">Black soldier fly</name>
    <dbReference type="NCBI Taxonomy" id="343691"/>
    <lineage>
        <taxon>Eukaryota</taxon>
        <taxon>Metazoa</taxon>
        <taxon>Ecdysozoa</taxon>
        <taxon>Arthropoda</taxon>
        <taxon>Hexapoda</taxon>
        <taxon>Insecta</taxon>
        <taxon>Pterygota</taxon>
        <taxon>Neoptera</taxon>
        <taxon>Endopterygota</taxon>
        <taxon>Diptera</taxon>
        <taxon>Brachycera</taxon>
        <taxon>Stratiomyomorpha</taxon>
        <taxon>Stratiomyidae</taxon>
        <taxon>Hermetiinae</taxon>
        <taxon>Hermetia</taxon>
    </lineage>
</organism>
<comment type="catalytic activity">
    <reaction evidence="12">
        <text>(3Z)-dodecenoyl-CoA = (2E)-dodecenoyl-CoA</text>
        <dbReference type="Rhea" id="RHEA:23716"/>
        <dbReference type="ChEBI" id="CHEBI:57330"/>
        <dbReference type="ChEBI" id="CHEBI:58543"/>
        <dbReference type="EC" id="5.3.3.8"/>
    </reaction>
    <physiologicalReaction direction="left-to-right" evidence="12">
        <dbReference type="Rhea" id="RHEA:23717"/>
    </physiologicalReaction>
</comment>
<comment type="subunit">
    <text evidence="3">Homotrimer.</text>
</comment>
<comment type="catalytic activity">
    <reaction evidence="10">
        <text>(3Z)-decenoyl-CoA = (2E)-decenoyl-CoA</text>
        <dbReference type="Rhea" id="RHEA:77195"/>
        <dbReference type="ChEBI" id="CHEBI:61406"/>
        <dbReference type="ChEBI" id="CHEBI:195601"/>
    </reaction>
    <physiologicalReaction direction="left-to-right" evidence="10">
        <dbReference type="Rhea" id="RHEA:77196"/>
    </physiologicalReaction>
</comment>
<dbReference type="FunCoup" id="A0A7R8UTN2">
    <property type="interactions" value="1218"/>
</dbReference>
<dbReference type="GO" id="GO:0006635">
    <property type="term" value="P:fatty acid beta-oxidation"/>
    <property type="evidence" value="ECO:0007669"/>
    <property type="project" value="TreeGrafter"/>
</dbReference>
<evidence type="ECO:0000256" key="5">
    <source>
        <dbReference type="ARBA" id="ARBA00022946"/>
    </source>
</evidence>
<dbReference type="CDD" id="cd06558">
    <property type="entry name" value="crotonase-like"/>
    <property type="match status" value="1"/>
</dbReference>
<protein>
    <recommendedName>
        <fullName evidence="15">Enoyl-CoA delta isomerase 1, mitochondrial</fullName>
    </recommendedName>
    <alternativeName>
        <fullName evidence="16">3,2-trans-enoyl-CoA isomerase</fullName>
    </alternativeName>
</protein>
<evidence type="ECO:0000256" key="14">
    <source>
        <dbReference type="ARBA" id="ARBA00056147"/>
    </source>
</evidence>
<dbReference type="Proteomes" id="UP000594454">
    <property type="component" value="Chromosome 3"/>
</dbReference>
<keyword evidence="7" id="KW-0443">Lipid metabolism</keyword>
<evidence type="ECO:0000256" key="6">
    <source>
        <dbReference type="ARBA" id="ARBA00022990"/>
    </source>
</evidence>
<evidence type="ECO:0000256" key="2">
    <source>
        <dbReference type="ARBA" id="ARBA00005005"/>
    </source>
</evidence>
<dbReference type="GO" id="GO:0005759">
    <property type="term" value="C:mitochondrial matrix"/>
    <property type="evidence" value="ECO:0007669"/>
    <property type="project" value="UniProtKB-SubCell"/>
</dbReference>
<evidence type="ECO:0000256" key="7">
    <source>
        <dbReference type="ARBA" id="ARBA00023098"/>
    </source>
</evidence>
<sequence>MTASLKLVKMSLLKTIRPLNFLVQHRIRNNGFRQMSSGSEKLTSLQVNESTGIAILSMNRLPVNGLNLELLAEIRDALEQLESNKSRGLILTSGSKTVFSAGLDILEMYKPKKERVTEYWKTLQDVWLKLYGSNFPTAAAINGHSPAGGCLLALCCEYRVMCPNFTIGLNETKLGIVAPKWFQASMRNVIPTRIAESALTLGKMFTTDEALKIGLIDEVAKDKAEAIDKCNKFLMEFQKISPTARAMTKQVFRSKDILDLEDNRDQDLQQFLFIVNQPQVQKGLELYLESLKKKQ</sequence>
<keyword evidence="8" id="KW-0496">Mitochondrion</keyword>
<keyword evidence="18" id="KW-1185">Reference proteome</keyword>
<keyword evidence="6" id="KW-0007">Acetylation</keyword>
<comment type="pathway">
    <text evidence="2">Lipid metabolism; fatty acid beta-oxidation.</text>
</comment>
<gene>
    <name evidence="17" type="ORF">HERILL_LOCUS9282</name>
</gene>
<dbReference type="Gene3D" id="6.10.250.170">
    <property type="match status" value="1"/>
</dbReference>
<comment type="catalytic activity">
    <reaction evidence="13">
        <text>(3Z)-octenoyl-CoA = (2E)-octenoyl-CoA</text>
        <dbReference type="Rhea" id="RHEA:46044"/>
        <dbReference type="ChEBI" id="CHEBI:62242"/>
        <dbReference type="ChEBI" id="CHEBI:85640"/>
    </reaction>
    <physiologicalReaction direction="left-to-right" evidence="13">
        <dbReference type="Rhea" id="RHEA:46045"/>
    </physiologicalReaction>
</comment>
<evidence type="ECO:0000256" key="8">
    <source>
        <dbReference type="ARBA" id="ARBA00023128"/>
    </source>
</evidence>
<accession>A0A7R8UTN2</accession>
<evidence type="ECO:0000256" key="13">
    <source>
        <dbReference type="ARBA" id="ARBA00052542"/>
    </source>
</evidence>
<comment type="catalytic activity">
    <reaction evidence="11">
        <text>(2E)-tetradecenoyl-CoA = (3Z)-tetradecenoyl-CoA</text>
        <dbReference type="Rhea" id="RHEA:29847"/>
        <dbReference type="ChEBI" id="CHEBI:61405"/>
        <dbReference type="ChEBI" id="CHEBI:61968"/>
    </reaction>
    <physiologicalReaction direction="right-to-left" evidence="11">
        <dbReference type="Rhea" id="RHEA:29849"/>
    </physiologicalReaction>
</comment>
<dbReference type="AlphaFoldDB" id="A0A7R8UTN2"/>
<dbReference type="SUPFAM" id="SSF52096">
    <property type="entry name" value="ClpP/crotonase"/>
    <property type="match status" value="1"/>
</dbReference>
<evidence type="ECO:0000313" key="18">
    <source>
        <dbReference type="Proteomes" id="UP000594454"/>
    </source>
</evidence>
<evidence type="ECO:0000256" key="1">
    <source>
        <dbReference type="ARBA" id="ARBA00004305"/>
    </source>
</evidence>
<dbReference type="Pfam" id="PF00378">
    <property type="entry name" value="ECH_1"/>
    <property type="match status" value="1"/>
</dbReference>
<dbReference type="InterPro" id="IPR001753">
    <property type="entry name" value="Enoyl-CoA_hydra/iso"/>
</dbReference>
<dbReference type="PANTHER" id="PTHR11941">
    <property type="entry name" value="ENOYL-COA HYDRATASE-RELATED"/>
    <property type="match status" value="1"/>
</dbReference>
<evidence type="ECO:0000256" key="16">
    <source>
        <dbReference type="ARBA" id="ARBA00083575"/>
    </source>
</evidence>
<evidence type="ECO:0000256" key="12">
    <source>
        <dbReference type="ARBA" id="ARBA00052376"/>
    </source>
</evidence>
<dbReference type="InParanoid" id="A0A7R8UTN2"/>
<comment type="subcellular location">
    <subcellularLocation>
        <location evidence="1">Mitochondrion matrix</location>
    </subcellularLocation>
</comment>
<proteinExistence type="predicted"/>
<keyword evidence="9" id="KW-0413">Isomerase</keyword>
<dbReference type="GO" id="GO:0004165">
    <property type="term" value="F:delta(3)-delta(2)-enoyl-CoA isomerase activity"/>
    <property type="evidence" value="ECO:0007669"/>
    <property type="project" value="UniProtKB-EC"/>
</dbReference>
<dbReference type="OrthoDB" id="1696280at2759"/>
<keyword evidence="5" id="KW-0809">Transit peptide</keyword>
<evidence type="ECO:0000256" key="15">
    <source>
        <dbReference type="ARBA" id="ARBA00068317"/>
    </source>
</evidence>
<evidence type="ECO:0000313" key="17">
    <source>
        <dbReference type="EMBL" id="CAD7086510.1"/>
    </source>
</evidence>
<evidence type="ECO:0000256" key="4">
    <source>
        <dbReference type="ARBA" id="ARBA00022832"/>
    </source>
</evidence>
<evidence type="ECO:0000256" key="11">
    <source>
        <dbReference type="ARBA" id="ARBA00051293"/>
    </source>
</evidence>
<evidence type="ECO:0000256" key="10">
    <source>
        <dbReference type="ARBA" id="ARBA00050938"/>
    </source>
</evidence>
<name>A0A7R8UTN2_HERIL</name>
<keyword evidence="4" id="KW-0276">Fatty acid metabolism</keyword>
<dbReference type="EMBL" id="LR899011">
    <property type="protein sequence ID" value="CAD7086510.1"/>
    <property type="molecule type" value="Genomic_DNA"/>
</dbReference>
<dbReference type="FunFam" id="3.90.226.10:FF:000034">
    <property type="entry name" value="Enoyl-CoA delta isomerase 1"/>
    <property type="match status" value="1"/>
</dbReference>
<dbReference type="Gene3D" id="3.90.226.10">
    <property type="entry name" value="2-enoyl-CoA Hydratase, Chain A, domain 1"/>
    <property type="match status" value="1"/>
</dbReference>
<evidence type="ECO:0000256" key="3">
    <source>
        <dbReference type="ARBA" id="ARBA00011233"/>
    </source>
</evidence>